<feature type="signal peptide" evidence="1">
    <location>
        <begin position="1"/>
        <end position="24"/>
    </location>
</feature>
<gene>
    <name evidence="2" type="ORF">GETHPA_11920</name>
</gene>
<dbReference type="RefSeq" id="WP_285723674.1">
    <property type="nucleotide sequence ID" value="NZ_BSDD01000002.1"/>
</dbReference>
<dbReference type="SUPFAM" id="SSF53850">
    <property type="entry name" value="Periplasmic binding protein-like II"/>
    <property type="match status" value="1"/>
</dbReference>
<evidence type="ECO:0008006" key="4">
    <source>
        <dbReference type="Google" id="ProtNLM"/>
    </source>
</evidence>
<name>A0ABQ5Q5N7_9BACT</name>
<dbReference type="EMBL" id="BSDD01000002">
    <property type="protein sequence ID" value="GLH69659.1"/>
    <property type="molecule type" value="Genomic_DNA"/>
</dbReference>
<evidence type="ECO:0000313" key="3">
    <source>
        <dbReference type="Proteomes" id="UP001165089"/>
    </source>
</evidence>
<organism evidence="2 3">
    <name type="scientific">Geothrix rubra</name>
    <dbReference type="NCBI Taxonomy" id="2927977"/>
    <lineage>
        <taxon>Bacteria</taxon>
        <taxon>Pseudomonadati</taxon>
        <taxon>Acidobacteriota</taxon>
        <taxon>Holophagae</taxon>
        <taxon>Holophagales</taxon>
        <taxon>Holophagaceae</taxon>
        <taxon>Geothrix</taxon>
    </lineage>
</organism>
<evidence type="ECO:0000256" key="1">
    <source>
        <dbReference type="SAM" id="SignalP"/>
    </source>
</evidence>
<keyword evidence="3" id="KW-1185">Reference proteome</keyword>
<keyword evidence="1" id="KW-0732">Signal</keyword>
<reference evidence="2 3" key="1">
    <citation type="journal article" date="2023" name="Antonie Van Leeuwenhoek">
        <title>Mesoterricola silvestris gen. nov., sp. nov., Mesoterricola sediminis sp. nov., Geothrix oryzae sp. nov., Geothrix edaphica sp. nov., Geothrix rubra sp. nov., and Geothrix limicola sp. nov., six novel members of Acidobacteriota isolated from soils.</title>
        <authorList>
            <person name="Itoh H."/>
            <person name="Sugisawa Y."/>
            <person name="Mise K."/>
            <person name="Xu Z."/>
            <person name="Kuniyasu M."/>
            <person name="Ushijima N."/>
            <person name="Kawano K."/>
            <person name="Kobayashi E."/>
            <person name="Shiratori Y."/>
            <person name="Masuda Y."/>
            <person name="Senoo K."/>
        </authorList>
    </citation>
    <scope>NUCLEOTIDE SEQUENCE [LARGE SCALE GENOMIC DNA]</scope>
    <source>
        <strain evidence="2 3">Red803</strain>
    </source>
</reference>
<feature type="chain" id="PRO_5045277238" description="Phosphate ABC transporter substrate-binding protein" evidence="1">
    <location>
        <begin position="25"/>
        <end position="141"/>
    </location>
</feature>
<sequence>MKTNALIGSLLAVALGTAAVTARAQVVVIISSKNPISKLTPDQVSQIFLGQAKTFYSGGQAVPLDQSEGPARREFYEKVTGKSPAQLKAYWSKLTFSGNAQPPQALSDSHAVVKQVAENPKFIGYVDKAAVDSSVKVVLAL</sequence>
<accession>A0ABQ5Q5N7</accession>
<evidence type="ECO:0000313" key="2">
    <source>
        <dbReference type="EMBL" id="GLH69659.1"/>
    </source>
</evidence>
<dbReference type="Proteomes" id="UP001165089">
    <property type="component" value="Unassembled WGS sequence"/>
</dbReference>
<dbReference type="Gene3D" id="3.40.190.10">
    <property type="entry name" value="Periplasmic binding protein-like II"/>
    <property type="match status" value="1"/>
</dbReference>
<comment type="caution">
    <text evidence="2">The sequence shown here is derived from an EMBL/GenBank/DDBJ whole genome shotgun (WGS) entry which is preliminary data.</text>
</comment>
<protein>
    <recommendedName>
        <fullName evidence="4">Phosphate ABC transporter substrate-binding protein</fullName>
    </recommendedName>
</protein>
<proteinExistence type="predicted"/>